<organism evidence="1 2">
    <name type="scientific">Melia azedarach</name>
    <name type="common">Chinaberry tree</name>
    <dbReference type="NCBI Taxonomy" id="155640"/>
    <lineage>
        <taxon>Eukaryota</taxon>
        <taxon>Viridiplantae</taxon>
        <taxon>Streptophyta</taxon>
        <taxon>Embryophyta</taxon>
        <taxon>Tracheophyta</taxon>
        <taxon>Spermatophyta</taxon>
        <taxon>Magnoliopsida</taxon>
        <taxon>eudicotyledons</taxon>
        <taxon>Gunneridae</taxon>
        <taxon>Pentapetalae</taxon>
        <taxon>rosids</taxon>
        <taxon>malvids</taxon>
        <taxon>Sapindales</taxon>
        <taxon>Meliaceae</taxon>
        <taxon>Melia</taxon>
    </lineage>
</organism>
<accession>A0ACC1Y351</accession>
<dbReference type="EMBL" id="CM051399">
    <property type="protein sequence ID" value="KAJ4716970.1"/>
    <property type="molecule type" value="Genomic_DNA"/>
</dbReference>
<name>A0ACC1Y351_MELAZ</name>
<keyword evidence="2" id="KW-1185">Reference proteome</keyword>
<sequence length="69" mass="7852">MSYMRYREFVAITYWQFLSAPVFCCNIEIAKIVCDMVCGSTIKIPRLIRGSLRNCNIGLPLVVLFSSAE</sequence>
<reference evidence="1 2" key="1">
    <citation type="journal article" date="2023" name="Science">
        <title>Complex scaffold remodeling in plant triterpene biosynthesis.</title>
        <authorList>
            <person name="De La Pena R."/>
            <person name="Hodgson H."/>
            <person name="Liu J.C."/>
            <person name="Stephenson M.J."/>
            <person name="Martin A.C."/>
            <person name="Owen C."/>
            <person name="Harkess A."/>
            <person name="Leebens-Mack J."/>
            <person name="Jimenez L.E."/>
            <person name="Osbourn A."/>
            <person name="Sattely E.S."/>
        </authorList>
    </citation>
    <scope>NUCLEOTIDE SEQUENCE [LARGE SCALE GENOMIC DNA]</scope>
    <source>
        <strain evidence="2">cv. JPN11</strain>
        <tissue evidence="1">Leaf</tissue>
    </source>
</reference>
<proteinExistence type="predicted"/>
<dbReference type="Proteomes" id="UP001164539">
    <property type="component" value="Chromosome 6"/>
</dbReference>
<evidence type="ECO:0000313" key="1">
    <source>
        <dbReference type="EMBL" id="KAJ4716970.1"/>
    </source>
</evidence>
<gene>
    <name evidence="1" type="ORF">OWV82_011913</name>
</gene>
<evidence type="ECO:0000313" key="2">
    <source>
        <dbReference type="Proteomes" id="UP001164539"/>
    </source>
</evidence>
<protein>
    <submittedName>
        <fullName evidence="1">Uncharacterized protein</fullName>
    </submittedName>
</protein>
<comment type="caution">
    <text evidence="1">The sequence shown here is derived from an EMBL/GenBank/DDBJ whole genome shotgun (WGS) entry which is preliminary data.</text>
</comment>